<feature type="signal peptide" evidence="9">
    <location>
        <begin position="1"/>
        <end position="27"/>
    </location>
</feature>
<dbReference type="InterPro" id="IPR027304">
    <property type="entry name" value="Trigger_fact/SurA_dom_sf"/>
</dbReference>
<organism evidence="12 14">
    <name type="scientific">Thalassovita autumnalis</name>
    <dbReference type="NCBI Taxonomy" id="2072972"/>
    <lineage>
        <taxon>Bacteria</taxon>
        <taxon>Pseudomonadati</taxon>
        <taxon>Pseudomonadota</taxon>
        <taxon>Alphaproteobacteria</taxon>
        <taxon>Rhodobacterales</taxon>
        <taxon>Roseobacteraceae</taxon>
        <taxon>Thalassovita</taxon>
    </lineage>
</organism>
<dbReference type="Proteomes" id="UP000051086">
    <property type="component" value="Unassembled WGS sequence"/>
</dbReference>
<dbReference type="RefSeq" id="WP_306345404.1">
    <property type="nucleotide sequence ID" value="NZ_CYSB01000026.1"/>
</dbReference>
<sequence length="286" mass="29961">MANLVSKRLTFLSAAALSLTLMMPAQAEEAPGIDTVVATVNGVEITLGHMLATRDALPAQYQQLPAETLFPGILDQLIQQTVLAEAAGDEPKAVAIAVENQQRALMANITLEGVVDSATTEEALRAAYDAAYSNVEPTKEYNAAHILVETEEKANELVAEARGGADFAELAKANSTGPSGPNGGSLGWFGAGMMVPPFEEATFALEVGAISDPVQTQFGWHVIKLNETRDVAAPTFEEVAGELAGQVQQEAVEAKIAELTTAAAIERGVADGLDPAILNTLSFEAE</sequence>
<name>A0A0N7LX85_9RHOB</name>
<evidence type="ECO:0000256" key="4">
    <source>
        <dbReference type="ARBA" id="ARBA00018370"/>
    </source>
</evidence>
<evidence type="ECO:0000256" key="8">
    <source>
        <dbReference type="PROSITE-ProRule" id="PRU00278"/>
    </source>
</evidence>
<keyword evidence="13" id="KW-1185">Reference proteome</keyword>
<dbReference type="SUPFAM" id="SSF54534">
    <property type="entry name" value="FKBP-like"/>
    <property type="match status" value="1"/>
</dbReference>
<dbReference type="Gene3D" id="1.10.8.1040">
    <property type="match status" value="1"/>
</dbReference>
<evidence type="ECO:0000313" key="13">
    <source>
        <dbReference type="Proteomes" id="UP000051086"/>
    </source>
</evidence>
<dbReference type="PANTHER" id="PTHR47245:SF2">
    <property type="entry name" value="PEPTIDYL-PROLYL CIS-TRANS ISOMERASE HP_0175-RELATED"/>
    <property type="match status" value="1"/>
</dbReference>
<evidence type="ECO:0000256" key="3">
    <source>
        <dbReference type="ARBA" id="ARBA00013194"/>
    </source>
</evidence>
<keyword evidence="9" id="KW-0732">Signal</keyword>
<evidence type="ECO:0000256" key="9">
    <source>
        <dbReference type="SAM" id="SignalP"/>
    </source>
</evidence>
<feature type="chain" id="PRO_5007779208" description="Parvulin-like PPIase" evidence="9">
    <location>
        <begin position="28"/>
        <end position="286"/>
    </location>
</feature>
<dbReference type="EMBL" id="CYSC01000017">
    <property type="protein sequence ID" value="CUH71199.1"/>
    <property type="molecule type" value="Genomic_DNA"/>
</dbReference>
<evidence type="ECO:0000313" key="12">
    <source>
        <dbReference type="EMBL" id="CUH71199.1"/>
    </source>
</evidence>
<comment type="similarity">
    <text evidence="2">Belongs to the PpiC/parvulin rotamase family.</text>
</comment>
<dbReference type="InterPro" id="IPR000297">
    <property type="entry name" value="PPIase_PpiC"/>
</dbReference>
<evidence type="ECO:0000256" key="2">
    <source>
        <dbReference type="ARBA" id="ARBA00007656"/>
    </source>
</evidence>
<proteinExistence type="inferred from homology"/>
<dbReference type="PROSITE" id="PS01096">
    <property type="entry name" value="PPIC_PPIASE_1"/>
    <property type="match status" value="1"/>
</dbReference>
<gene>
    <name evidence="11" type="ORF">TL5118_01752</name>
    <name evidence="12" type="ORF">TL5120_00985</name>
</gene>
<dbReference type="InterPro" id="IPR046357">
    <property type="entry name" value="PPIase_dom_sf"/>
</dbReference>
<evidence type="ECO:0000256" key="7">
    <source>
        <dbReference type="ARBA" id="ARBA00031484"/>
    </source>
</evidence>
<dbReference type="EMBL" id="CYSB01000026">
    <property type="protein sequence ID" value="CUH66425.1"/>
    <property type="molecule type" value="Genomic_DNA"/>
</dbReference>
<dbReference type="Proteomes" id="UP000051887">
    <property type="component" value="Unassembled WGS sequence"/>
</dbReference>
<dbReference type="PANTHER" id="PTHR47245">
    <property type="entry name" value="PEPTIDYLPROLYL ISOMERASE"/>
    <property type="match status" value="1"/>
</dbReference>
<evidence type="ECO:0000313" key="11">
    <source>
        <dbReference type="EMBL" id="CUH66425.1"/>
    </source>
</evidence>
<keyword evidence="8 12" id="KW-0413">Isomerase</keyword>
<evidence type="ECO:0000256" key="6">
    <source>
        <dbReference type="ARBA" id="ARBA00030642"/>
    </source>
</evidence>
<reference evidence="12 14" key="1">
    <citation type="submission" date="2015-09" db="EMBL/GenBank/DDBJ databases">
        <authorList>
            <consortium name="Swine Surveillance"/>
        </authorList>
    </citation>
    <scope>NUCLEOTIDE SEQUENCE [LARGE SCALE GENOMIC DNA]</scope>
    <source>
        <strain evidence="12 14">5120</strain>
    </source>
</reference>
<dbReference type="PROSITE" id="PS50198">
    <property type="entry name" value="PPIC_PPIASE_2"/>
    <property type="match status" value="1"/>
</dbReference>
<dbReference type="SUPFAM" id="SSF109998">
    <property type="entry name" value="Triger factor/SurA peptide-binding domain-like"/>
    <property type="match status" value="1"/>
</dbReference>
<protein>
    <recommendedName>
        <fullName evidence="4">Parvulin-like PPIase</fullName>
        <ecNumber evidence="3">5.2.1.8</ecNumber>
    </recommendedName>
    <alternativeName>
        <fullName evidence="6">Peptidyl-prolyl cis-trans isomerase plp</fullName>
    </alternativeName>
    <alternativeName>
        <fullName evidence="7">Rotamase plp</fullName>
    </alternativeName>
</protein>
<evidence type="ECO:0000256" key="1">
    <source>
        <dbReference type="ARBA" id="ARBA00000971"/>
    </source>
</evidence>
<dbReference type="EC" id="5.2.1.8" evidence="3"/>
<dbReference type="Pfam" id="PF13616">
    <property type="entry name" value="Rotamase_3"/>
    <property type="match status" value="1"/>
</dbReference>
<evidence type="ECO:0000259" key="10">
    <source>
        <dbReference type="PROSITE" id="PS50198"/>
    </source>
</evidence>
<dbReference type="Gene3D" id="3.10.50.40">
    <property type="match status" value="1"/>
</dbReference>
<reference evidence="11 13" key="2">
    <citation type="submission" date="2015-09" db="EMBL/GenBank/DDBJ databases">
        <authorList>
            <person name="Rodrigo-Torres L."/>
            <person name="Arahal D.R."/>
        </authorList>
    </citation>
    <scope>NUCLEOTIDE SEQUENCE [LARGE SCALE GENOMIC DNA]</scope>
    <source>
        <strain evidence="11 13">CECT 5118</strain>
    </source>
</reference>
<dbReference type="GO" id="GO:0003755">
    <property type="term" value="F:peptidyl-prolyl cis-trans isomerase activity"/>
    <property type="evidence" value="ECO:0007669"/>
    <property type="project" value="UniProtKB-KW"/>
</dbReference>
<evidence type="ECO:0000313" key="14">
    <source>
        <dbReference type="Proteomes" id="UP000051887"/>
    </source>
</evidence>
<accession>A0A0N7LX85</accession>
<dbReference type="InterPro" id="IPR023058">
    <property type="entry name" value="PPIase_PpiC_CS"/>
</dbReference>
<keyword evidence="5 8" id="KW-0697">Rotamase</keyword>
<evidence type="ECO:0000256" key="5">
    <source>
        <dbReference type="ARBA" id="ARBA00023110"/>
    </source>
</evidence>
<dbReference type="InterPro" id="IPR050245">
    <property type="entry name" value="PrsA_foldase"/>
</dbReference>
<dbReference type="AlphaFoldDB" id="A0A0N7LX85"/>
<feature type="domain" description="PpiC" evidence="10">
    <location>
        <begin position="138"/>
        <end position="227"/>
    </location>
</feature>
<comment type="catalytic activity">
    <reaction evidence="1">
        <text>[protein]-peptidylproline (omega=180) = [protein]-peptidylproline (omega=0)</text>
        <dbReference type="Rhea" id="RHEA:16237"/>
        <dbReference type="Rhea" id="RHEA-COMP:10747"/>
        <dbReference type="Rhea" id="RHEA-COMP:10748"/>
        <dbReference type="ChEBI" id="CHEBI:83833"/>
        <dbReference type="ChEBI" id="CHEBI:83834"/>
        <dbReference type="EC" id="5.2.1.8"/>
    </reaction>
</comment>